<feature type="domain" description="CoA carboxyltransferase C-terminal" evidence="2">
    <location>
        <begin position="266"/>
        <end position="501"/>
    </location>
</feature>
<reference evidence="3 4" key="1">
    <citation type="submission" date="2017-11" db="EMBL/GenBank/DDBJ databases">
        <title>Draft genome sequence of Rhizobiales bacterium SY3-13.</title>
        <authorList>
            <person name="Sun C."/>
        </authorList>
    </citation>
    <scope>NUCLEOTIDE SEQUENCE [LARGE SCALE GENOMIC DNA]</scope>
    <source>
        <strain evidence="3 4">SY3-13</strain>
    </source>
</reference>
<dbReference type="PROSITE" id="PS50980">
    <property type="entry name" value="COA_CT_NTER"/>
    <property type="match status" value="1"/>
</dbReference>
<name>A0A2M9FVY5_9PROT</name>
<dbReference type="PROSITE" id="PS50989">
    <property type="entry name" value="COA_CT_CTER"/>
    <property type="match status" value="1"/>
</dbReference>
<dbReference type="InterPro" id="IPR034733">
    <property type="entry name" value="AcCoA_carboxyl_beta"/>
</dbReference>
<protein>
    <submittedName>
        <fullName evidence="3">Acyl-CoA carboxylase</fullName>
    </submittedName>
</protein>
<evidence type="ECO:0000313" key="4">
    <source>
        <dbReference type="Proteomes" id="UP000229498"/>
    </source>
</evidence>
<gene>
    <name evidence="3" type="ORF">CVT23_21340</name>
</gene>
<accession>A0A2M9FVY5</accession>
<organism evidence="3 4">
    <name type="scientific">Minwuia thermotolerans</name>
    <dbReference type="NCBI Taxonomy" id="2056226"/>
    <lineage>
        <taxon>Bacteria</taxon>
        <taxon>Pseudomonadati</taxon>
        <taxon>Pseudomonadota</taxon>
        <taxon>Alphaproteobacteria</taxon>
        <taxon>Minwuiales</taxon>
        <taxon>Minwuiaceae</taxon>
        <taxon>Minwuia</taxon>
    </lineage>
</organism>
<evidence type="ECO:0000313" key="3">
    <source>
        <dbReference type="EMBL" id="PJK27638.1"/>
    </source>
</evidence>
<dbReference type="OrthoDB" id="9803706at2"/>
<dbReference type="SUPFAM" id="SSF52096">
    <property type="entry name" value="ClpP/crotonase"/>
    <property type="match status" value="2"/>
</dbReference>
<dbReference type="AlphaFoldDB" id="A0A2M9FVY5"/>
<dbReference type="GO" id="GO:0004658">
    <property type="term" value="F:propionyl-CoA carboxylase activity"/>
    <property type="evidence" value="ECO:0007669"/>
    <property type="project" value="TreeGrafter"/>
</dbReference>
<dbReference type="Pfam" id="PF01039">
    <property type="entry name" value="Carboxyl_trans"/>
    <property type="match status" value="1"/>
</dbReference>
<dbReference type="InterPro" id="IPR011762">
    <property type="entry name" value="COA_CT_N"/>
</dbReference>
<comment type="caution">
    <text evidence="3">The sequence shown here is derived from an EMBL/GenBank/DDBJ whole genome shotgun (WGS) entry which is preliminary data.</text>
</comment>
<proteinExistence type="predicted"/>
<evidence type="ECO:0000259" key="2">
    <source>
        <dbReference type="PROSITE" id="PS50989"/>
    </source>
</evidence>
<feature type="domain" description="CoA carboxyltransferase N-terminal" evidence="1">
    <location>
        <begin position="1"/>
        <end position="260"/>
    </location>
</feature>
<dbReference type="PANTHER" id="PTHR43842:SF2">
    <property type="entry name" value="PROPIONYL-COA CARBOXYLASE BETA CHAIN, MITOCHONDRIAL"/>
    <property type="match status" value="1"/>
</dbReference>
<dbReference type="GO" id="GO:0009317">
    <property type="term" value="C:acetyl-CoA carboxylase complex"/>
    <property type="evidence" value="ECO:0007669"/>
    <property type="project" value="TreeGrafter"/>
</dbReference>
<dbReference type="InterPro" id="IPR051047">
    <property type="entry name" value="AccD/PCCB"/>
</dbReference>
<dbReference type="InterPro" id="IPR029045">
    <property type="entry name" value="ClpP/crotonase-like_dom_sf"/>
</dbReference>
<dbReference type="PANTHER" id="PTHR43842">
    <property type="entry name" value="PROPIONYL-COA CARBOXYLASE BETA CHAIN"/>
    <property type="match status" value="1"/>
</dbReference>
<dbReference type="Proteomes" id="UP000229498">
    <property type="component" value="Unassembled WGS sequence"/>
</dbReference>
<dbReference type="Gene3D" id="3.90.226.10">
    <property type="entry name" value="2-enoyl-CoA Hydratase, Chain A, domain 1"/>
    <property type="match status" value="2"/>
</dbReference>
<keyword evidence="4" id="KW-1185">Reference proteome</keyword>
<dbReference type="InterPro" id="IPR011763">
    <property type="entry name" value="COA_CT_C"/>
</dbReference>
<evidence type="ECO:0000259" key="1">
    <source>
        <dbReference type="PROSITE" id="PS50980"/>
    </source>
</evidence>
<dbReference type="EMBL" id="PHIG01000063">
    <property type="protein sequence ID" value="PJK27638.1"/>
    <property type="molecule type" value="Genomic_DNA"/>
</dbReference>
<sequence>MPNRSGAEAEAAIAAARDALSDESRPRAVERMLRRAEMTARQRIACLVDEGSFREIGGLVCDDGGDRDSRPADGVVTGGARIDGRPVVIAAQDFTVHGGSSGKLGSAKLRRAVEQAIREGCPMIFLLDGGGHRIQDGQDSRHFANGSPMFHNLARISGWVPVVSAMMGAGFAGPTNYAGMSDFVVMVRGQACMGLAGPALVKAGTGEDIDIQSLGGAEVQVDRHGLADLGVETEAEALDAVKRYLSYLPSNARMTPPETGGGESGEQDKLAAMVPADTRKAYDVRRVIRGFADTGSVFEIKPTYAKNAITAFARLEGRPVGVIANQPMHLGGMLTSPACEKISHFVAICDAFGLPLVYLIDVPGFSIGSSAERSQLGRRSARMIYELGHATVPRVSIVLRKGYGLGYIAMCGGRSFDADAALAWPTSEICAMSLEGAANVAYRKQIEQADDPDAKRQELIAEMRAQVSPLRGAEGFGIDDIVAPEDTRRRLVEVLARAPRRRENNVPPKVRSISPI</sequence>